<dbReference type="RefSeq" id="WP_024727347.1">
    <property type="nucleotide sequence ID" value="NZ_JACOOS010000005.1"/>
</dbReference>
<gene>
    <name evidence="1" type="ORF">H8S22_06005</name>
</gene>
<evidence type="ECO:0000313" key="1">
    <source>
        <dbReference type="EMBL" id="MBC5677173.1"/>
    </source>
</evidence>
<proteinExistence type="predicted"/>
<comment type="caution">
    <text evidence="1">The sequence shown here is derived from an EMBL/GenBank/DDBJ whole genome shotgun (WGS) entry which is preliminary data.</text>
</comment>
<keyword evidence="2" id="KW-1185">Reference proteome</keyword>
<organism evidence="1 2">
    <name type="scientific">Anaerostipes hominis</name>
    <name type="common">ex Liu et al. 2021</name>
    <dbReference type="NCBI Taxonomy" id="2763018"/>
    <lineage>
        <taxon>Bacteria</taxon>
        <taxon>Bacillati</taxon>
        <taxon>Bacillota</taxon>
        <taxon>Clostridia</taxon>
        <taxon>Lachnospirales</taxon>
        <taxon>Lachnospiraceae</taxon>
        <taxon>Anaerostipes</taxon>
    </lineage>
</organism>
<name>A0ABR7FPP3_9FIRM</name>
<dbReference type="Pfam" id="PF04245">
    <property type="entry name" value="NA37"/>
    <property type="match status" value="1"/>
</dbReference>
<sequence>MGINKEELFIRKMILHLLNNQNGDMKLSKDLFDISADMEDYLKGQIVKLLSSDDAKETKLNQESRVPNLLFSMDESKEVEFIETSRLIAEGLFDIMCDSFLIPAACFVMLSFSYQEEVYYGLLKLPLEEVLKADFRGSGDCIDVGMSKSTALNRRGKLQEAIIIHPVKGSARLYEKRFEMQNGEKIFYLSERFLESIAQMPIKRKISILAKSINEACVHHEMNVQDQIQCKKITLELMENDGFFDIPKISQELFGNTPQAKEYFDKQMERYDLSYDKFMPKDETSLKPFLFYTVTTDLGVEIKVPSNLVSEYIEFREYDGSITLRGIDRINLK</sequence>
<reference evidence="1 2" key="1">
    <citation type="submission" date="2020-08" db="EMBL/GenBank/DDBJ databases">
        <title>Genome public.</title>
        <authorList>
            <person name="Liu C."/>
            <person name="Sun Q."/>
        </authorList>
    </citation>
    <scope>NUCLEOTIDE SEQUENCE [LARGE SCALE GENOMIC DNA]</scope>
    <source>
        <strain evidence="1 2">NSJ-7</strain>
    </source>
</reference>
<dbReference type="EMBL" id="JACOOS010000005">
    <property type="protein sequence ID" value="MBC5677173.1"/>
    <property type="molecule type" value="Genomic_DNA"/>
</dbReference>
<protein>
    <submittedName>
        <fullName evidence="1">Nucleoid-associated protein</fullName>
    </submittedName>
</protein>
<evidence type="ECO:0000313" key="2">
    <source>
        <dbReference type="Proteomes" id="UP000635828"/>
    </source>
</evidence>
<accession>A0ABR7FPP3</accession>
<dbReference type="Proteomes" id="UP000635828">
    <property type="component" value="Unassembled WGS sequence"/>
</dbReference>
<dbReference type="InterPro" id="IPR007358">
    <property type="entry name" value="Nucleoid_associated_NdpA"/>
</dbReference>